<reference evidence="3 4" key="1">
    <citation type="submission" date="2024-07" db="EMBL/GenBank/DDBJ databases">
        <title>Section-level genome sequencing and comparative genomics of Aspergillus sections Usti and Cavernicolus.</title>
        <authorList>
            <consortium name="Lawrence Berkeley National Laboratory"/>
            <person name="Nybo J.L."/>
            <person name="Vesth T.C."/>
            <person name="Theobald S."/>
            <person name="Frisvad J.C."/>
            <person name="Larsen T.O."/>
            <person name="Kjaerboelling I."/>
            <person name="Rothschild-Mancinelli K."/>
            <person name="Lyhne E.K."/>
            <person name="Kogle M.E."/>
            <person name="Barry K."/>
            <person name="Clum A."/>
            <person name="Na H."/>
            <person name="Ledsgaard L."/>
            <person name="Lin J."/>
            <person name="Lipzen A."/>
            <person name="Kuo A."/>
            <person name="Riley R."/>
            <person name="Mondo S."/>
            <person name="Labutti K."/>
            <person name="Haridas S."/>
            <person name="Pangalinan J."/>
            <person name="Salamov A.A."/>
            <person name="Simmons B.A."/>
            <person name="Magnuson J.K."/>
            <person name="Chen J."/>
            <person name="Drula E."/>
            <person name="Henrissat B."/>
            <person name="Wiebenga A."/>
            <person name="Lubbers R.J."/>
            <person name="Gomes A.C."/>
            <person name="Makela M.R."/>
            <person name="Stajich J."/>
            <person name="Grigoriev I.V."/>
            <person name="Mortensen U.H."/>
            <person name="De Vries R.P."/>
            <person name="Baker S.E."/>
            <person name="Andersen M.R."/>
        </authorList>
    </citation>
    <scope>NUCLEOTIDE SEQUENCE [LARGE SCALE GENOMIC DNA]</scope>
    <source>
        <strain evidence="3 4">CBS 588.65</strain>
    </source>
</reference>
<keyword evidence="4" id="KW-1185">Reference proteome</keyword>
<dbReference type="InterPro" id="IPR013952">
    <property type="entry name" value="DUF1776_fun"/>
</dbReference>
<keyword evidence="2" id="KW-0812">Transmembrane</keyword>
<dbReference type="Pfam" id="PF08643">
    <property type="entry name" value="DUF1776"/>
    <property type="match status" value="1"/>
</dbReference>
<evidence type="ECO:0000256" key="1">
    <source>
        <dbReference type="SAM" id="MobiDB-lite"/>
    </source>
</evidence>
<feature type="region of interest" description="Disordered" evidence="1">
    <location>
        <begin position="446"/>
        <end position="473"/>
    </location>
</feature>
<keyword evidence="2" id="KW-0472">Membrane</keyword>
<dbReference type="Proteomes" id="UP001610334">
    <property type="component" value="Unassembled WGS sequence"/>
</dbReference>
<dbReference type="PANTHER" id="PTHR43313">
    <property type="entry name" value="SHORT-CHAIN DEHYDROGENASE/REDUCTASE FAMILY 9C"/>
    <property type="match status" value="1"/>
</dbReference>
<comment type="caution">
    <text evidence="3">The sequence shown here is derived from an EMBL/GenBank/DDBJ whole genome shotgun (WGS) entry which is preliminary data.</text>
</comment>
<protein>
    <recommendedName>
        <fullName evidence="5">DUF1776-domain-containing protein</fullName>
    </recommendedName>
</protein>
<dbReference type="Gene3D" id="3.40.50.720">
    <property type="entry name" value="NAD(P)-binding Rossmann-like Domain"/>
    <property type="match status" value="1"/>
</dbReference>
<organism evidence="3 4">
    <name type="scientific">Aspergillus granulosus</name>
    <dbReference type="NCBI Taxonomy" id="176169"/>
    <lineage>
        <taxon>Eukaryota</taxon>
        <taxon>Fungi</taxon>
        <taxon>Dikarya</taxon>
        <taxon>Ascomycota</taxon>
        <taxon>Pezizomycotina</taxon>
        <taxon>Eurotiomycetes</taxon>
        <taxon>Eurotiomycetidae</taxon>
        <taxon>Eurotiales</taxon>
        <taxon>Aspergillaceae</taxon>
        <taxon>Aspergillus</taxon>
        <taxon>Aspergillus subgen. Nidulantes</taxon>
    </lineage>
</organism>
<evidence type="ECO:0000313" key="4">
    <source>
        <dbReference type="Proteomes" id="UP001610334"/>
    </source>
</evidence>
<name>A0ABR4HBC4_9EURO</name>
<dbReference type="InterPro" id="IPR036291">
    <property type="entry name" value="NAD(P)-bd_dom_sf"/>
</dbReference>
<dbReference type="SUPFAM" id="SSF51735">
    <property type="entry name" value="NAD(P)-binding Rossmann-fold domains"/>
    <property type="match status" value="1"/>
</dbReference>
<dbReference type="EMBL" id="JBFXLT010000051">
    <property type="protein sequence ID" value="KAL2812068.1"/>
    <property type="molecule type" value="Genomic_DNA"/>
</dbReference>
<evidence type="ECO:0000256" key="2">
    <source>
        <dbReference type="SAM" id="Phobius"/>
    </source>
</evidence>
<sequence>MTSDDQFFFDYLASIPHDVRRYSLQVADAIDRHVDHVADAVRDTLSHQSWLPSSVRPTPKIRPFTPHSQSVYDRVHSWAARNRAWTAAILAFVGTTSILYFGSKKLRAKRRKARRAANGGRKEIIVVAGSPHEPMTRSIAADLDRRGYVVYITVSSAEEEQLVRSEHRPDIRPLWLDLSALPSSPQDVHSSLHEIHTLITQPHSPMPGVPPHICQLSGLIVVPSPNFVAGPVATIPPSSWVDTINTRLLSPILTTQLFLPLLTLRNTSSTIVLIYPSISSSLSAPFAGPEVATARALSGFATSLRRELGLLHHNNVDLVELKLGNIDLGPQYRAPNSHIAGTEVLTWSLQQRALYGPQYLNSIEQRPVASAGPGMVRGSPARALHNAVLDALEPTSKTIFGNRAAKKPVRYAGRGARSYHFIGQWTPPGVVGWMLGLRSGYSGYPSSVETSSSSGNETGWEKVDHGKSWWQSG</sequence>
<evidence type="ECO:0008006" key="5">
    <source>
        <dbReference type="Google" id="ProtNLM"/>
    </source>
</evidence>
<gene>
    <name evidence="3" type="ORF">BJX63DRAFT_261985</name>
</gene>
<proteinExistence type="predicted"/>
<feature type="transmembrane region" description="Helical" evidence="2">
    <location>
        <begin position="84"/>
        <end position="102"/>
    </location>
</feature>
<dbReference type="PANTHER" id="PTHR43313:SF1">
    <property type="entry name" value="3BETA-HYDROXYSTEROID DEHYDROGENASE DHS-16"/>
    <property type="match status" value="1"/>
</dbReference>
<keyword evidence="2" id="KW-1133">Transmembrane helix</keyword>
<evidence type="ECO:0000313" key="3">
    <source>
        <dbReference type="EMBL" id="KAL2812068.1"/>
    </source>
</evidence>
<accession>A0ABR4HBC4</accession>